<dbReference type="Proteomes" id="UP001596157">
    <property type="component" value="Unassembled WGS sequence"/>
</dbReference>
<gene>
    <name evidence="3" type="ORF">ACFPM7_02980</name>
</gene>
<proteinExistence type="predicted"/>
<evidence type="ECO:0000313" key="4">
    <source>
        <dbReference type="Proteomes" id="UP001596157"/>
    </source>
</evidence>
<keyword evidence="2" id="KW-1133">Transmembrane helix</keyword>
<protein>
    <submittedName>
        <fullName evidence="3">Uncharacterized protein</fullName>
    </submittedName>
</protein>
<feature type="compositionally biased region" description="Polar residues" evidence="1">
    <location>
        <begin position="57"/>
        <end position="70"/>
    </location>
</feature>
<feature type="region of interest" description="Disordered" evidence="1">
    <location>
        <begin position="30"/>
        <end position="70"/>
    </location>
</feature>
<accession>A0ABW0EJB2</accession>
<keyword evidence="2" id="KW-0812">Transmembrane</keyword>
<keyword evidence="4" id="KW-1185">Reference proteome</keyword>
<organism evidence="3 4">
    <name type="scientific">Actinokineospora guangxiensis</name>
    <dbReference type="NCBI Taxonomy" id="1490288"/>
    <lineage>
        <taxon>Bacteria</taxon>
        <taxon>Bacillati</taxon>
        <taxon>Actinomycetota</taxon>
        <taxon>Actinomycetes</taxon>
        <taxon>Pseudonocardiales</taxon>
        <taxon>Pseudonocardiaceae</taxon>
        <taxon>Actinokineospora</taxon>
    </lineage>
</organism>
<dbReference type="RefSeq" id="WP_378243455.1">
    <property type="nucleotide sequence ID" value="NZ_JBHSKF010000001.1"/>
</dbReference>
<keyword evidence="2" id="KW-0472">Membrane</keyword>
<evidence type="ECO:0000313" key="3">
    <source>
        <dbReference type="EMBL" id="MFC5286004.1"/>
    </source>
</evidence>
<sequence>MPLWLWIVIVVVAVLGLLYLALLPQRRARRGLADSHPMPSRDARRADATALDPHTIATRQSGPNTGTGPF</sequence>
<evidence type="ECO:0000256" key="1">
    <source>
        <dbReference type="SAM" id="MobiDB-lite"/>
    </source>
</evidence>
<reference evidence="4" key="1">
    <citation type="journal article" date="2019" name="Int. J. Syst. Evol. Microbiol.">
        <title>The Global Catalogue of Microorganisms (GCM) 10K type strain sequencing project: providing services to taxonomists for standard genome sequencing and annotation.</title>
        <authorList>
            <consortium name="The Broad Institute Genomics Platform"/>
            <consortium name="The Broad Institute Genome Sequencing Center for Infectious Disease"/>
            <person name="Wu L."/>
            <person name="Ma J."/>
        </authorList>
    </citation>
    <scope>NUCLEOTIDE SEQUENCE [LARGE SCALE GENOMIC DNA]</scope>
    <source>
        <strain evidence="4">CCUG 59778</strain>
    </source>
</reference>
<name>A0ABW0EJB2_9PSEU</name>
<comment type="caution">
    <text evidence="3">The sequence shown here is derived from an EMBL/GenBank/DDBJ whole genome shotgun (WGS) entry which is preliminary data.</text>
</comment>
<evidence type="ECO:0000256" key="2">
    <source>
        <dbReference type="SAM" id="Phobius"/>
    </source>
</evidence>
<dbReference type="EMBL" id="JBHSKF010000001">
    <property type="protein sequence ID" value="MFC5286004.1"/>
    <property type="molecule type" value="Genomic_DNA"/>
</dbReference>
<feature type="transmembrane region" description="Helical" evidence="2">
    <location>
        <begin position="6"/>
        <end position="23"/>
    </location>
</feature>